<feature type="transmembrane region" description="Helical" evidence="8">
    <location>
        <begin position="84"/>
        <end position="104"/>
    </location>
</feature>
<feature type="transmembrane region" description="Helical" evidence="8">
    <location>
        <begin position="216"/>
        <end position="233"/>
    </location>
</feature>
<feature type="transmembrane region" description="Helical" evidence="8">
    <location>
        <begin position="253"/>
        <end position="273"/>
    </location>
</feature>
<evidence type="ECO:0000256" key="3">
    <source>
        <dbReference type="ARBA" id="ARBA00022676"/>
    </source>
</evidence>
<organism evidence="10">
    <name type="scientific">uncultured marine thaumarchaeote KM3_82_A11</name>
    <dbReference type="NCBI Taxonomy" id="1456301"/>
    <lineage>
        <taxon>Archaea</taxon>
        <taxon>Nitrososphaerota</taxon>
        <taxon>environmental samples</taxon>
    </lineage>
</organism>
<reference evidence="10" key="1">
    <citation type="journal article" date="2014" name="Genome Biol. Evol.">
        <title>Pangenome evidence for extensive interdomain horizontal transfer affecting lineage core and shell genes in uncultured planktonic thaumarchaeota and euryarchaeota.</title>
        <authorList>
            <person name="Deschamps P."/>
            <person name="Zivanovic Y."/>
            <person name="Moreira D."/>
            <person name="Rodriguez-Valera F."/>
            <person name="Lopez-Garcia P."/>
        </authorList>
    </citation>
    <scope>NUCLEOTIDE SEQUENCE</scope>
</reference>
<feature type="transmembrane region" description="Helical" evidence="8">
    <location>
        <begin position="193"/>
        <end position="210"/>
    </location>
</feature>
<dbReference type="GO" id="GO:0016763">
    <property type="term" value="F:pentosyltransferase activity"/>
    <property type="evidence" value="ECO:0007669"/>
    <property type="project" value="TreeGrafter"/>
</dbReference>
<keyword evidence="2" id="KW-1003">Cell membrane</keyword>
<feature type="transmembrane region" description="Helical" evidence="8">
    <location>
        <begin position="341"/>
        <end position="362"/>
    </location>
</feature>
<feature type="transmembrane region" description="Helical" evidence="8">
    <location>
        <begin position="145"/>
        <end position="162"/>
    </location>
</feature>
<feature type="domain" description="ArnT-like N-terminal" evidence="9">
    <location>
        <begin position="110"/>
        <end position="270"/>
    </location>
</feature>
<feature type="transmembrane region" description="Helical" evidence="8">
    <location>
        <begin position="469"/>
        <end position="490"/>
    </location>
</feature>
<evidence type="ECO:0000259" key="9">
    <source>
        <dbReference type="Pfam" id="PF02366"/>
    </source>
</evidence>
<sequence>MKISSILIAILLFFSAYGVFSYNLDQMGEGSDTQTWYYPAFVNYFGLILEGDLFNECWKDKKQCEDPDRLSALKIGKDERDEGWMSLPPLVPILLAGASFNLFGDTDDPAFSHENLTAARTASPILGALIVVFVFYIGKLLFNRFVGFSFALLVLFHGLIIFTSRLIMLEIFVHFLLIFSFLLFVKSISNGKINLKILLFSAVLCSLGLMTKFYEVVALVPIVIVLIILRNDFRKKIDKHLIRNRFFTNSLPISLLFCVVVVSVFFIVQPFFWGQPIEQVNWLIDSAYVYAAFHPPFSPEIQPHYNIGAIFSATIAPIADLYCYNFSDDCPNFGGPGNTVISNFSTVPLTALFIIGIGFLAVDLRKKNFEFSKLILVSWYFLTFLMLALTIDSYQFDRYWIGLFFPMMFIASYGTYRLTKDLNKFTTFTFLAISILTHALSVFIFWELLYSSPTVTLVPPLPISLQESITIPLIYSFNIIFCIFAGGLIIKNLKKQSISN</sequence>
<evidence type="ECO:0000256" key="7">
    <source>
        <dbReference type="ARBA" id="ARBA00023136"/>
    </source>
</evidence>
<dbReference type="Pfam" id="PF02366">
    <property type="entry name" value="PMT"/>
    <property type="match status" value="1"/>
</dbReference>
<proteinExistence type="predicted"/>
<evidence type="ECO:0000256" key="2">
    <source>
        <dbReference type="ARBA" id="ARBA00022475"/>
    </source>
</evidence>
<feature type="transmembrane region" description="Helical" evidence="8">
    <location>
        <begin position="374"/>
        <end position="393"/>
    </location>
</feature>
<evidence type="ECO:0000313" key="10">
    <source>
        <dbReference type="EMBL" id="AIF18131.1"/>
    </source>
</evidence>
<evidence type="ECO:0000256" key="5">
    <source>
        <dbReference type="ARBA" id="ARBA00022692"/>
    </source>
</evidence>
<feature type="transmembrane region" description="Helical" evidence="8">
    <location>
        <begin position="428"/>
        <end position="449"/>
    </location>
</feature>
<protein>
    <recommendedName>
        <fullName evidence="9">ArnT-like N-terminal domain-containing protein</fullName>
    </recommendedName>
</protein>
<comment type="subcellular location">
    <subcellularLocation>
        <location evidence="1">Cell membrane</location>
        <topology evidence="1">Multi-pass membrane protein</topology>
    </subcellularLocation>
</comment>
<dbReference type="PANTHER" id="PTHR33908">
    <property type="entry name" value="MANNOSYLTRANSFERASE YKCB-RELATED"/>
    <property type="match status" value="1"/>
</dbReference>
<keyword evidence="5 8" id="KW-0812">Transmembrane</keyword>
<dbReference type="InterPro" id="IPR050297">
    <property type="entry name" value="LipidA_mod_glycosyltrf_83"/>
</dbReference>
<dbReference type="GO" id="GO:0005886">
    <property type="term" value="C:plasma membrane"/>
    <property type="evidence" value="ECO:0007669"/>
    <property type="project" value="UniProtKB-SubCell"/>
</dbReference>
<dbReference type="GO" id="GO:0000030">
    <property type="term" value="F:mannosyltransferase activity"/>
    <property type="evidence" value="ECO:0007669"/>
    <property type="project" value="InterPro"/>
</dbReference>
<evidence type="ECO:0000256" key="8">
    <source>
        <dbReference type="SAM" id="Phobius"/>
    </source>
</evidence>
<feature type="transmembrane region" description="Helical" evidence="8">
    <location>
        <begin position="116"/>
        <end position="138"/>
    </location>
</feature>
<keyword evidence="6 8" id="KW-1133">Transmembrane helix</keyword>
<dbReference type="AlphaFoldDB" id="A0A075HNY1"/>
<keyword evidence="7 8" id="KW-0472">Membrane</keyword>
<name>A0A075HNY1_9ARCH</name>
<dbReference type="InterPro" id="IPR003342">
    <property type="entry name" value="ArnT-like_N"/>
</dbReference>
<dbReference type="EMBL" id="KF901102">
    <property type="protein sequence ID" value="AIF18131.1"/>
    <property type="molecule type" value="Genomic_DNA"/>
</dbReference>
<keyword evidence="4" id="KW-0808">Transferase</keyword>
<accession>A0A075HNY1</accession>
<evidence type="ECO:0000256" key="4">
    <source>
        <dbReference type="ARBA" id="ARBA00022679"/>
    </source>
</evidence>
<dbReference type="GO" id="GO:0006493">
    <property type="term" value="P:protein O-linked glycosylation"/>
    <property type="evidence" value="ECO:0007669"/>
    <property type="project" value="InterPro"/>
</dbReference>
<evidence type="ECO:0000256" key="6">
    <source>
        <dbReference type="ARBA" id="ARBA00022989"/>
    </source>
</evidence>
<evidence type="ECO:0000256" key="1">
    <source>
        <dbReference type="ARBA" id="ARBA00004651"/>
    </source>
</evidence>
<keyword evidence="3" id="KW-0328">Glycosyltransferase</keyword>
<feature type="transmembrane region" description="Helical" evidence="8">
    <location>
        <begin position="168"/>
        <end position="186"/>
    </location>
</feature>
<feature type="transmembrane region" description="Helical" evidence="8">
    <location>
        <begin position="399"/>
        <end position="416"/>
    </location>
</feature>
<dbReference type="PANTHER" id="PTHR33908:SF11">
    <property type="entry name" value="MEMBRANE PROTEIN"/>
    <property type="match status" value="1"/>
</dbReference>
<dbReference type="GO" id="GO:0008610">
    <property type="term" value="P:lipid biosynthetic process"/>
    <property type="evidence" value="ECO:0007669"/>
    <property type="project" value="UniProtKB-ARBA"/>
</dbReference>